<proteinExistence type="predicted"/>
<reference evidence="2" key="1">
    <citation type="submission" date="2025-08" db="UniProtKB">
        <authorList>
            <consortium name="Ensembl"/>
        </authorList>
    </citation>
    <scope>IDENTIFICATION</scope>
</reference>
<feature type="domain" description="Dynein heavy chain tail" evidence="1">
    <location>
        <begin position="169"/>
        <end position="470"/>
    </location>
</feature>
<dbReference type="GO" id="GO:0007018">
    <property type="term" value="P:microtubule-based movement"/>
    <property type="evidence" value="ECO:0007669"/>
    <property type="project" value="InterPro"/>
</dbReference>
<keyword evidence="3" id="KW-1185">Reference proteome</keyword>
<dbReference type="GO" id="GO:0051959">
    <property type="term" value="F:dynein light intermediate chain binding"/>
    <property type="evidence" value="ECO:0007669"/>
    <property type="project" value="InterPro"/>
</dbReference>
<reference evidence="2" key="2">
    <citation type="submission" date="2025-09" db="UniProtKB">
        <authorList>
            <consortium name="Ensembl"/>
        </authorList>
    </citation>
    <scope>IDENTIFICATION</scope>
</reference>
<dbReference type="Ensembl" id="ENSKMAT00000021645.1">
    <property type="protein sequence ID" value="ENSKMAP00000021366.1"/>
    <property type="gene ID" value="ENSKMAG00000015867.1"/>
</dbReference>
<dbReference type="InterPro" id="IPR013594">
    <property type="entry name" value="Dynein_heavy_tail"/>
</dbReference>
<dbReference type="AlphaFoldDB" id="A0A3Q3AXJ1"/>
<dbReference type="Pfam" id="PF08385">
    <property type="entry name" value="DHC_N1"/>
    <property type="match status" value="1"/>
</dbReference>
<dbReference type="OMA" id="MGIEQIF"/>
<dbReference type="GO" id="GO:0045505">
    <property type="term" value="F:dynein intermediate chain binding"/>
    <property type="evidence" value="ECO:0007669"/>
    <property type="project" value="InterPro"/>
</dbReference>
<name>A0A3Q3AXJ1_KRYMA</name>
<accession>A0A3Q3AXJ1</accession>
<evidence type="ECO:0000259" key="1">
    <source>
        <dbReference type="Pfam" id="PF08385"/>
    </source>
</evidence>
<dbReference type="GeneTree" id="ENSGT00940000158880"/>
<dbReference type="PANTHER" id="PTHR46532:SF11">
    <property type="entry name" value="DYNEIN AXONEMAL HEAVY CHAIN 12"/>
    <property type="match status" value="1"/>
</dbReference>
<protein>
    <recommendedName>
        <fullName evidence="1">Dynein heavy chain tail domain-containing protein</fullName>
    </recommendedName>
</protein>
<dbReference type="STRING" id="37003.ENSKMAP00000021366"/>
<evidence type="ECO:0000313" key="2">
    <source>
        <dbReference type="Ensembl" id="ENSKMAP00000021366.1"/>
    </source>
</evidence>
<dbReference type="InterPro" id="IPR026983">
    <property type="entry name" value="DHC"/>
</dbReference>
<organism evidence="2 3">
    <name type="scientific">Kryptolebias marmoratus</name>
    <name type="common">Mangrove killifish</name>
    <name type="synonym">Rivulus marmoratus</name>
    <dbReference type="NCBI Taxonomy" id="37003"/>
    <lineage>
        <taxon>Eukaryota</taxon>
        <taxon>Metazoa</taxon>
        <taxon>Chordata</taxon>
        <taxon>Craniata</taxon>
        <taxon>Vertebrata</taxon>
        <taxon>Euteleostomi</taxon>
        <taxon>Actinopterygii</taxon>
        <taxon>Neopterygii</taxon>
        <taxon>Teleostei</taxon>
        <taxon>Neoteleostei</taxon>
        <taxon>Acanthomorphata</taxon>
        <taxon>Ovalentaria</taxon>
        <taxon>Atherinomorphae</taxon>
        <taxon>Cyprinodontiformes</taxon>
        <taxon>Rivulidae</taxon>
        <taxon>Kryptolebias</taxon>
    </lineage>
</organism>
<sequence>MSDEESAPSFLEDVRVKFVAEVVCELLRLERKGPVSSENHRDILLFGLLSSSPLLQLSCIIEQVNDILCVMIKKKHEILLFCVHLYNLASVFLHKVCAPLLTNDKNHPMWPKLMSEDVARHVESICSKTSVVKGQVLGKTILPIPATTDWMEKSYMFKMYGNYDRALAYAIETQVINWSGLIQKLLKEDSSDLLRTGCNPGPSAELTFWASRKSNIESIYHQVKFSYFYLTRALLFTSLSKCFCFFVFILLIASESHSQDIDLYLQPLNTQLSQLEGEGFLHMGKHTPALFHTVFLIWTNCQYYQRPARIVVLLQELCNLYIEQASAYLSADLLLRDDQEENLQMVKRVVKVLNCVKESYQTQKERLANQEKHAPWDFPTAMIFSHFSQFFNRMLQLENLLEVILNFQRMEKLEFGGLKGKLYNKQVAKMFDEFRNHCHALKHSDTDPLDFTSQAFKRRIGDFECRFANLIHYFHIGCCHFSCCFPLYFQMESGLTKNMAHTSGAIKWAKMLRERIQTPWEKIRLLFDL</sequence>
<dbReference type="PANTHER" id="PTHR46532">
    <property type="entry name" value="MALE FERTILITY FACTOR KL5"/>
    <property type="match status" value="1"/>
</dbReference>
<dbReference type="Proteomes" id="UP000264800">
    <property type="component" value="Unplaced"/>
</dbReference>
<evidence type="ECO:0000313" key="3">
    <source>
        <dbReference type="Proteomes" id="UP000264800"/>
    </source>
</evidence>
<dbReference type="GO" id="GO:0005858">
    <property type="term" value="C:axonemal dynein complex"/>
    <property type="evidence" value="ECO:0007669"/>
    <property type="project" value="TreeGrafter"/>
</dbReference>